<dbReference type="CDD" id="cd17546">
    <property type="entry name" value="REC_hyHK_CKI1_RcsC-like"/>
    <property type="match status" value="1"/>
</dbReference>
<feature type="transmembrane region" description="Helical" evidence="16">
    <location>
        <begin position="65"/>
        <end position="82"/>
    </location>
</feature>
<dbReference type="SMART" id="SM00448">
    <property type="entry name" value="REC"/>
    <property type="match status" value="1"/>
</dbReference>
<keyword evidence="11" id="KW-0902">Two-component regulatory system</keyword>
<dbReference type="InterPro" id="IPR004358">
    <property type="entry name" value="Sig_transdc_His_kin-like_C"/>
</dbReference>
<evidence type="ECO:0000256" key="15">
    <source>
        <dbReference type="PROSITE-ProRule" id="PRU00169"/>
    </source>
</evidence>
<evidence type="ECO:0000256" key="12">
    <source>
        <dbReference type="ARBA" id="ARBA00023136"/>
    </source>
</evidence>
<dbReference type="GO" id="GO:0005524">
    <property type="term" value="F:ATP binding"/>
    <property type="evidence" value="ECO:0007669"/>
    <property type="project" value="UniProtKB-KW"/>
</dbReference>
<name>A0A6C1B5J5_9RHOO</name>
<evidence type="ECO:0000256" key="9">
    <source>
        <dbReference type="ARBA" id="ARBA00022840"/>
    </source>
</evidence>
<dbReference type="PANTHER" id="PTHR45339:SF1">
    <property type="entry name" value="HYBRID SIGNAL TRANSDUCTION HISTIDINE KINASE J"/>
    <property type="match status" value="1"/>
</dbReference>
<dbReference type="Pfam" id="PF02518">
    <property type="entry name" value="HATPase_c"/>
    <property type="match status" value="1"/>
</dbReference>
<keyword evidence="12 16" id="KW-0472">Membrane</keyword>
<feature type="modified residue" description="4-aspartylphosphate" evidence="15">
    <location>
        <position position="535"/>
    </location>
</feature>
<dbReference type="SMART" id="SM00388">
    <property type="entry name" value="HisKA"/>
    <property type="match status" value="1"/>
</dbReference>
<dbReference type="InterPro" id="IPR003594">
    <property type="entry name" value="HATPase_dom"/>
</dbReference>
<feature type="transmembrane region" description="Helical" evidence="16">
    <location>
        <begin position="179"/>
        <end position="197"/>
    </location>
</feature>
<dbReference type="InterPro" id="IPR001789">
    <property type="entry name" value="Sig_transdc_resp-reg_receiver"/>
</dbReference>
<keyword evidence="20" id="KW-1185">Reference proteome</keyword>
<dbReference type="FunFam" id="1.10.287.130:FF:000004">
    <property type="entry name" value="Ethylene receptor 1"/>
    <property type="match status" value="1"/>
</dbReference>
<dbReference type="InterPro" id="IPR036097">
    <property type="entry name" value="HisK_dim/P_sf"/>
</dbReference>
<keyword evidence="7" id="KW-0547">Nucleotide-binding</keyword>
<evidence type="ECO:0000256" key="13">
    <source>
        <dbReference type="ARBA" id="ARBA00058004"/>
    </source>
</evidence>
<dbReference type="SUPFAM" id="SSF52172">
    <property type="entry name" value="CheY-like"/>
    <property type="match status" value="1"/>
</dbReference>
<feature type="transmembrane region" description="Helical" evidence="16">
    <location>
        <begin position="103"/>
        <end position="122"/>
    </location>
</feature>
<dbReference type="Proteomes" id="UP000501991">
    <property type="component" value="Chromosome"/>
</dbReference>
<evidence type="ECO:0000256" key="2">
    <source>
        <dbReference type="ARBA" id="ARBA00004370"/>
    </source>
</evidence>
<dbReference type="PANTHER" id="PTHR45339">
    <property type="entry name" value="HYBRID SIGNAL TRANSDUCTION HISTIDINE KINASE J"/>
    <property type="match status" value="1"/>
</dbReference>
<comment type="catalytic activity">
    <reaction evidence="1">
        <text>ATP + protein L-histidine = ADP + protein N-phospho-L-histidine.</text>
        <dbReference type="EC" id="2.7.13.3"/>
    </reaction>
</comment>
<dbReference type="PRINTS" id="PR00344">
    <property type="entry name" value="BCTRLSENSOR"/>
</dbReference>
<keyword evidence="4 15" id="KW-0597">Phosphoprotein</keyword>
<evidence type="ECO:0000256" key="6">
    <source>
        <dbReference type="ARBA" id="ARBA00022692"/>
    </source>
</evidence>
<dbReference type="EC" id="2.7.13.3" evidence="3"/>
<keyword evidence="10 16" id="KW-1133">Transmembrane helix</keyword>
<reference evidence="19 20" key="1">
    <citation type="submission" date="2020-02" db="EMBL/GenBank/DDBJ databases">
        <title>Nitrogenibacter mangrovi gen. nov., sp. nov. isolated from mangrove sediment, a denitrifying betaproteobacterium.</title>
        <authorList>
            <person name="Liao H."/>
            <person name="Tian Y."/>
        </authorList>
    </citation>
    <scope>NUCLEOTIDE SEQUENCE [LARGE SCALE GENOMIC DNA]</scope>
    <source>
        <strain evidence="19 20">M9-3-2</strain>
    </source>
</reference>
<evidence type="ECO:0000256" key="10">
    <source>
        <dbReference type="ARBA" id="ARBA00022989"/>
    </source>
</evidence>
<dbReference type="GO" id="GO:0000155">
    <property type="term" value="F:phosphorelay sensor kinase activity"/>
    <property type="evidence" value="ECO:0007669"/>
    <property type="project" value="InterPro"/>
</dbReference>
<dbReference type="CDD" id="cd16922">
    <property type="entry name" value="HATPase_EvgS-ArcB-TorS-like"/>
    <property type="match status" value="1"/>
</dbReference>
<evidence type="ECO:0000256" key="1">
    <source>
        <dbReference type="ARBA" id="ARBA00000085"/>
    </source>
</evidence>
<evidence type="ECO:0000259" key="18">
    <source>
        <dbReference type="PROSITE" id="PS50110"/>
    </source>
</evidence>
<comment type="subcellular location">
    <subcellularLocation>
        <location evidence="2">Membrane</location>
    </subcellularLocation>
</comment>
<dbReference type="CDD" id="cd00082">
    <property type="entry name" value="HisKA"/>
    <property type="match status" value="1"/>
</dbReference>
<protein>
    <recommendedName>
        <fullName evidence="14">Virulence sensor protein BvgS</fullName>
        <ecNumber evidence="3">2.7.13.3</ecNumber>
    </recommendedName>
</protein>
<evidence type="ECO:0000256" key="16">
    <source>
        <dbReference type="SAM" id="Phobius"/>
    </source>
</evidence>
<dbReference type="Pfam" id="PF00512">
    <property type="entry name" value="HisKA"/>
    <property type="match status" value="1"/>
</dbReference>
<dbReference type="AlphaFoldDB" id="A0A6C1B5J5"/>
<dbReference type="Gene3D" id="3.40.50.2300">
    <property type="match status" value="1"/>
</dbReference>
<feature type="domain" description="Histidine kinase" evidence="17">
    <location>
        <begin position="240"/>
        <end position="462"/>
    </location>
</feature>
<dbReference type="PROSITE" id="PS50110">
    <property type="entry name" value="RESPONSE_REGULATORY"/>
    <property type="match status" value="1"/>
</dbReference>
<evidence type="ECO:0000256" key="7">
    <source>
        <dbReference type="ARBA" id="ARBA00022741"/>
    </source>
</evidence>
<keyword evidence="6 16" id="KW-0812">Transmembrane</keyword>
<dbReference type="SUPFAM" id="SSF55874">
    <property type="entry name" value="ATPase domain of HSP90 chaperone/DNA topoisomerase II/histidine kinase"/>
    <property type="match status" value="1"/>
</dbReference>
<sequence>MSDAANRQPSSPAPSTEDAALDARVRAGLVRMHLENNRATLLAAGVVSTLVLALALNGYPNHGPLIAWWLAINVLNLWRLGHTVAVRRAAEPDRHALRLYRTLVVEAALAGILWGLLATSLYPPPGSGIELLMVLTLMGVSSAALVSLAPILPAYIAFFGCMLVPATIAFALRDTFAERIAALALLLLGLALLMNGIRVSRNLRHNLRLTARLERALRREARARIAADAANQAKSRFLAAMSHEIRTPMNGVLGMAQILARTPLDERQQRCLSTLTDSGRHLLGLIDEVLDFARVESGQLQLHPGAVDIRALCSQVIDMLQPRAEGRRLSLLCKVADRVPRIIEVDAQRLRQILTNLLGNALKFTHRGGVTLSVNCPPPPPETAPTIEFSVIDTGIGIEPEDRHRIFEAFSQLGHPEGRDAGGVGLGLAIARDLARLMDGDLSCESIADVGTTFRLNLPLRVPAQPAPRPNTADTPPSTLARFSGRVLIVEDSATNREVAAMALETLGLAHATADDGAEAIARVSEMRYDAILMDCQMPRMDGYEATRQLRRLEREHGWPRTPVIALTANALAGNDSRCYAAGMDDFIAKPFTIEVLATVLARHLAHRRQRDTPAPGASLP</sequence>
<feature type="transmembrane region" description="Helical" evidence="16">
    <location>
        <begin position="39"/>
        <end position="59"/>
    </location>
</feature>
<evidence type="ECO:0000259" key="17">
    <source>
        <dbReference type="PROSITE" id="PS50109"/>
    </source>
</evidence>
<accession>A0A6C1B5J5</accession>
<dbReference type="EMBL" id="CP048836">
    <property type="protein sequence ID" value="QID18996.1"/>
    <property type="molecule type" value="Genomic_DNA"/>
</dbReference>
<evidence type="ECO:0000256" key="4">
    <source>
        <dbReference type="ARBA" id="ARBA00022553"/>
    </source>
</evidence>
<dbReference type="InterPro" id="IPR036890">
    <property type="entry name" value="HATPase_C_sf"/>
</dbReference>
<gene>
    <name evidence="19" type="ORF">G3580_16045</name>
</gene>
<dbReference type="Gene3D" id="3.30.565.10">
    <property type="entry name" value="Histidine kinase-like ATPase, C-terminal domain"/>
    <property type="match status" value="1"/>
</dbReference>
<feature type="transmembrane region" description="Helical" evidence="16">
    <location>
        <begin position="128"/>
        <end position="148"/>
    </location>
</feature>
<evidence type="ECO:0000256" key="14">
    <source>
        <dbReference type="ARBA" id="ARBA00070152"/>
    </source>
</evidence>
<dbReference type="SMART" id="SM00387">
    <property type="entry name" value="HATPase_c"/>
    <property type="match status" value="1"/>
</dbReference>
<dbReference type="InterPro" id="IPR003661">
    <property type="entry name" value="HisK_dim/P_dom"/>
</dbReference>
<dbReference type="Pfam" id="PF00072">
    <property type="entry name" value="Response_reg"/>
    <property type="match status" value="1"/>
</dbReference>
<keyword evidence="5" id="KW-0808">Transferase</keyword>
<proteinExistence type="predicted"/>
<dbReference type="SUPFAM" id="SSF47384">
    <property type="entry name" value="Homodimeric domain of signal transducing histidine kinase"/>
    <property type="match status" value="1"/>
</dbReference>
<evidence type="ECO:0000313" key="20">
    <source>
        <dbReference type="Proteomes" id="UP000501991"/>
    </source>
</evidence>
<evidence type="ECO:0000256" key="8">
    <source>
        <dbReference type="ARBA" id="ARBA00022777"/>
    </source>
</evidence>
<evidence type="ECO:0000256" key="3">
    <source>
        <dbReference type="ARBA" id="ARBA00012438"/>
    </source>
</evidence>
<keyword evidence="9" id="KW-0067">ATP-binding</keyword>
<dbReference type="InterPro" id="IPR005467">
    <property type="entry name" value="His_kinase_dom"/>
</dbReference>
<feature type="domain" description="Response regulatory" evidence="18">
    <location>
        <begin position="486"/>
        <end position="605"/>
    </location>
</feature>
<evidence type="ECO:0000256" key="5">
    <source>
        <dbReference type="ARBA" id="ARBA00022679"/>
    </source>
</evidence>
<evidence type="ECO:0000256" key="11">
    <source>
        <dbReference type="ARBA" id="ARBA00023012"/>
    </source>
</evidence>
<dbReference type="FunFam" id="3.30.565.10:FF:000010">
    <property type="entry name" value="Sensor histidine kinase RcsC"/>
    <property type="match status" value="1"/>
</dbReference>
<dbReference type="GO" id="GO:0016020">
    <property type="term" value="C:membrane"/>
    <property type="evidence" value="ECO:0007669"/>
    <property type="project" value="UniProtKB-SubCell"/>
</dbReference>
<dbReference type="PROSITE" id="PS50109">
    <property type="entry name" value="HIS_KIN"/>
    <property type="match status" value="1"/>
</dbReference>
<keyword evidence="8" id="KW-0418">Kinase</keyword>
<dbReference type="KEGG" id="azq:G3580_16045"/>
<dbReference type="Gene3D" id="1.10.287.130">
    <property type="match status" value="1"/>
</dbReference>
<dbReference type="InterPro" id="IPR011006">
    <property type="entry name" value="CheY-like_superfamily"/>
</dbReference>
<comment type="function">
    <text evidence="13">Member of the two-component regulatory system BvgS/BvgA. Phosphorylates BvgA via a four-step phosphorelay in response to environmental signals.</text>
</comment>
<dbReference type="RefSeq" id="WP_173767192.1">
    <property type="nucleotide sequence ID" value="NZ_CP048836.1"/>
</dbReference>
<evidence type="ECO:0000313" key="19">
    <source>
        <dbReference type="EMBL" id="QID18996.1"/>
    </source>
</evidence>
<organism evidence="19 20">
    <name type="scientific">Nitrogeniibacter mangrovi</name>
    <dbReference type="NCBI Taxonomy" id="2016596"/>
    <lineage>
        <taxon>Bacteria</taxon>
        <taxon>Pseudomonadati</taxon>
        <taxon>Pseudomonadota</taxon>
        <taxon>Betaproteobacteria</taxon>
        <taxon>Rhodocyclales</taxon>
        <taxon>Zoogloeaceae</taxon>
        <taxon>Nitrogeniibacter</taxon>
    </lineage>
</organism>